<proteinExistence type="predicted"/>
<dbReference type="Pfam" id="PF02752">
    <property type="entry name" value="Arrestin_C"/>
    <property type="match status" value="1"/>
</dbReference>
<evidence type="ECO:0000256" key="1">
    <source>
        <dbReference type="SAM" id="MobiDB-lite"/>
    </source>
</evidence>
<dbReference type="InterPro" id="IPR053060">
    <property type="entry name" value="Cytokinesis_Signaling_Reg"/>
</dbReference>
<feature type="domain" description="Arrestin C-terminal-like" evidence="2">
    <location>
        <begin position="131"/>
        <end position="282"/>
    </location>
</feature>
<protein>
    <recommendedName>
        <fullName evidence="2">Arrestin C-terminal-like domain-containing protein</fullName>
    </recommendedName>
</protein>
<evidence type="ECO:0000313" key="4">
    <source>
        <dbReference type="Proteomes" id="UP000761534"/>
    </source>
</evidence>
<comment type="caution">
    <text evidence="3">The sequence shown here is derived from an EMBL/GenBank/DDBJ whole genome shotgun (WGS) entry which is preliminary data.</text>
</comment>
<dbReference type="EMBL" id="SWFS01000336">
    <property type="protein sequence ID" value="KAA8909605.1"/>
    <property type="molecule type" value="Genomic_DNA"/>
</dbReference>
<dbReference type="InterPro" id="IPR011022">
    <property type="entry name" value="Arrestin_C-like"/>
</dbReference>
<dbReference type="GO" id="GO:0000917">
    <property type="term" value="P:division septum assembly"/>
    <property type="evidence" value="ECO:0007669"/>
    <property type="project" value="TreeGrafter"/>
</dbReference>
<evidence type="ECO:0000313" key="3">
    <source>
        <dbReference type="EMBL" id="KAA8909605.1"/>
    </source>
</evidence>
<reference evidence="3" key="1">
    <citation type="journal article" date="2019" name="G3 (Bethesda)">
        <title>Genome Assemblies of Two Rare Opportunistic Yeast Pathogens: Diutina rugosa (syn. Candida rugosa) and Trichomonascus ciferrii (syn. Candida ciferrii).</title>
        <authorList>
            <person name="Mixao V."/>
            <person name="Saus E."/>
            <person name="Hansen A.P."/>
            <person name="Lass-Florl C."/>
            <person name="Gabaldon T."/>
        </authorList>
    </citation>
    <scope>NUCLEOTIDE SEQUENCE</scope>
    <source>
        <strain evidence="3">CBS 4856</strain>
    </source>
</reference>
<organism evidence="3 4">
    <name type="scientific">Trichomonascus ciferrii</name>
    <dbReference type="NCBI Taxonomy" id="44093"/>
    <lineage>
        <taxon>Eukaryota</taxon>
        <taxon>Fungi</taxon>
        <taxon>Dikarya</taxon>
        <taxon>Ascomycota</taxon>
        <taxon>Saccharomycotina</taxon>
        <taxon>Dipodascomycetes</taxon>
        <taxon>Dipodascales</taxon>
        <taxon>Trichomonascaceae</taxon>
        <taxon>Trichomonascus</taxon>
        <taxon>Trichomonascus ciferrii complex</taxon>
    </lineage>
</organism>
<dbReference type="AlphaFoldDB" id="A0A642V0W4"/>
<accession>A0A642V0W4</accession>
<gene>
    <name evidence="3" type="ORF">TRICI_004440</name>
</gene>
<dbReference type="GO" id="GO:0000935">
    <property type="term" value="C:division septum"/>
    <property type="evidence" value="ECO:0007669"/>
    <property type="project" value="TreeGrafter"/>
</dbReference>
<dbReference type="PANTHER" id="PTHR36419:SF1">
    <property type="entry name" value="RHO1 GEF LOCALIZING PROTEIN 1"/>
    <property type="match status" value="1"/>
</dbReference>
<name>A0A642V0W4_9ASCO</name>
<sequence>MVTLALYRTDVVHAPSNKPGIAGPKKDQSFLIGDTLKLFQVSAGRAHDEVVALDLPFILTLPVNRPLPASICLGKSLVETTYQLFVSIVHGRQQQTHHVGYPVRLKRYDTLSTFGAFRVPIVSSVPSQDHLVGLDYSIPISAFGPGDRVTAYVKVYPNLDWAAKSRKVKVQRLTLQVVELITFNPETDEPVEKRRRLCKAVHQLDMKLPDKGYQCELSIDFPQLDFRDRDGLVHKERQDIPLASRNGFTTAGALYNIEYLLVLKARFSHCKDIEIEQPISVTQFDHATCMSFMKAISDAVDHANRTDRSLMPSPRVYRSADALAMGWNLKGKAAPGGNPAPGPSGPNGIKTSVLVR</sequence>
<dbReference type="VEuPathDB" id="FungiDB:TRICI_004440"/>
<dbReference type="PANTHER" id="PTHR36419">
    <property type="entry name" value="ARRESTIN FAMILY PROTEIN 1"/>
    <property type="match status" value="1"/>
</dbReference>
<keyword evidence="4" id="KW-1185">Reference proteome</keyword>
<feature type="region of interest" description="Disordered" evidence="1">
    <location>
        <begin position="334"/>
        <end position="356"/>
    </location>
</feature>
<evidence type="ECO:0000259" key="2">
    <source>
        <dbReference type="Pfam" id="PF02752"/>
    </source>
</evidence>
<dbReference type="OrthoDB" id="4001642at2759"/>
<dbReference type="Proteomes" id="UP000761534">
    <property type="component" value="Unassembled WGS sequence"/>
</dbReference>